<evidence type="ECO:0000313" key="13">
    <source>
        <dbReference type="EMBL" id="KAF2788298.1"/>
    </source>
</evidence>
<evidence type="ECO:0000256" key="8">
    <source>
        <dbReference type="ARBA" id="ARBA00023065"/>
    </source>
</evidence>
<keyword evidence="9 12" id="KW-0472">Membrane</keyword>
<name>A0A6A6WWL7_9PLEO</name>
<evidence type="ECO:0000256" key="9">
    <source>
        <dbReference type="ARBA" id="ARBA00023136"/>
    </source>
</evidence>
<dbReference type="Gene3D" id="1.20.1720.10">
    <property type="entry name" value="Multidrug resistance protein D"/>
    <property type="match status" value="1"/>
</dbReference>
<evidence type="ECO:0000256" key="4">
    <source>
        <dbReference type="ARBA" id="ARBA00022448"/>
    </source>
</evidence>
<dbReference type="PANTHER" id="PTHR23516:SF1">
    <property type="entry name" value="MOLYBDATE-ANION TRANSPORTER"/>
    <property type="match status" value="1"/>
</dbReference>
<accession>A0A6A6WWL7</accession>
<dbReference type="PANTHER" id="PTHR23516">
    <property type="entry name" value="SAM (S-ADENOSYL METHIONINE) TRANSPORTER"/>
    <property type="match status" value="1"/>
</dbReference>
<evidence type="ECO:0000256" key="10">
    <source>
        <dbReference type="ARBA" id="ARBA00030646"/>
    </source>
</evidence>
<keyword evidence="14" id="KW-1185">Reference proteome</keyword>
<dbReference type="CDD" id="cd17487">
    <property type="entry name" value="MFS_MFSD5_like"/>
    <property type="match status" value="1"/>
</dbReference>
<evidence type="ECO:0000256" key="7">
    <source>
        <dbReference type="ARBA" id="ARBA00022989"/>
    </source>
</evidence>
<feature type="transmembrane region" description="Helical" evidence="12">
    <location>
        <begin position="371"/>
        <end position="388"/>
    </location>
</feature>
<keyword evidence="6 12" id="KW-0812">Transmembrane</keyword>
<feature type="transmembrane region" description="Helical" evidence="12">
    <location>
        <begin position="394"/>
        <end position="415"/>
    </location>
</feature>
<feature type="transmembrane region" description="Helical" evidence="12">
    <location>
        <begin position="141"/>
        <end position="160"/>
    </location>
</feature>
<feature type="transmembrane region" description="Helical" evidence="12">
    <location>
        <begin position="214"/>
        <end position="231"/>
    </location>
</feature>
<evidence type="ECO:0000313" key="14">
    <source>
        <dbReference type="Proteomes" id="UP000799757"/>
    </source>
</evidence>
<dbReference type="GO" id="GO:0015098">
    <property type="term" value="F:molybdate ion transmembrane transporter activity"/>
    <property type="evidence" value="ECO:0007669"/>
    <property type="project" value="InterPro"/>
</dbReference>
<feature type="transmembrane region" description="Helical" evidence="12">
    <location>
        <begin position="457"/>
        <end position="477"/>
    </location>
</feature>
<comment type="subcellular location">
    <subcellularLocation>
        <location evidence="2">Cell membrane</location>
        <topology evidence="2">Multi-pass membrane protein</topology>
    </subcellularLocation>
</comment>
<dbReference type="Gene3D" id="1.20.1250.20">
    <property type="entry name" value="MFS general substrate transporter like domains"/>
    <property type="match status" value="1"/>
</dbReference>
<gene>
    <name evidence="13" type="ORF">K505DRAFT_378985</name>
</gene>
<dbReference type="AlphaFoldDB" id="A0A6A6WWL7"/>
<organism evidence="13 14">
    <name type="scientific">Melanomma pulvis-pyrius CBS 109.77</name>
    <dbReference type="NCBI Taxonomy" id="1314802"/>
    <lineage>
        <taxon>Eukaryota</taxon>
        <taxon>Fungi</taxon>
        <taxon>Dikarya</taxon>
        <taxon>Ascomycota</taxon>
        <taxon>Pezizomycotina</taxon>
        <taxon>Dothideomycetes</taxon>
        <taxon>Pleosporomycetidae</taxon>
        <taxon>Pleosporales</taxon>
        <taxon>Melanommataceae</taxon>
        <taxon>Melanomma</taxon>
    </lineage>
</organism>
<dbReference type="Pfam" id="PF05631">
    <property type="entry name" value="MFS_5"/>
    <property type="match status" value="2"/>
</dbReference>
<dbReference type="InterPro" id="IPR008509">
    <property type="entry name" value="MOT2/MFSD5"/>
</dbReference>
<comment type="function">
    <text evidence="1">Mediates high-affinity intracellular uptake of the rare oligo-element molybdenum.</text>
</comment>
<keyword evidence="4" id="KW-0813">Transport</keyword>
<sequence>MDLYQSTLAAFLILNAFLLYRSHRKHISLSGENEERSEDDSREEERYTLQQFKWRFFPIYLLVNGSDWLHGPYIYPIYKDEKGLPEEVVAALFLVGFLAGGISASFTGALADRYGRRLACLSFCVIYSISALTLLADNLVILFLGRILGGVSATLLYSVFESWMVTEFNRLLPDEPGSTMSGIFSTLTTLNTIVAVAAGMLAEWVVRMTGTAKAPFMTSIIFLALAFGAISKNWASNYGALGLNILTFRQNENYGWHKGSTEAGDAKPLLGEKIETHPIDQKPNPKSALRLAFEDKRILVLGLTSCFFEGSLFLFIFFKFPALKLSHQLAGSTGDLSFGLIFATLMLSMMLGSMFHNHLNHSQSPVATNRLLISTLVVAAMCFFIPVYIRAEAVTLWCFCLFEACCGVYFPLISYLRGQIIEDGARASIYGILRMPLNIFVVVALSTTKEGERHRDMVFLTCSGLLLVAAAVVHRLLK</sequence>
<dbReference type="InterPro" id="IPR036259">
    <property type="entry name" value="MFS_trans_sf"/>
</dbReference>
<dbReference type="GO" id="GO:0006811">
    <property type="term" value="P:monoatomic ion transport"/>
    <property type="evidence" value="ECO:0007669"/>
    <property type="project" value="UniProtKB-KW"/>
</dbReference>
<evidence type="ECO:0000256" key="11">
    <source>
        <dbReference type="ARBA" id="ARBA00032555"/>
    </source>
</evidence>
<reference evidence="13" key="1">
    <citation type="journal article" date="2020" name="Stud. Mycol.">
        <title>101 Dothideomycetes genomes: a test case for predicting lifestyles and emergence of pathogens.</title>
        <authorList>
            <person name="Haridas S."/>
            <person name="Albert R."/>
            <person name="Binder M."/>
            <person name="Bloem J."/>
            <person name="Labutti K."/>
            <person name="Salamov A."/>
            <person name="Andreopoulos B."/>
            <person name="Baker S."/>
            <person name="Barry K."/>
            <person name="Bills G."/>
            <person name="Bluhm B."/>
            <person name="Cannon C."/>
            <person name="Castanera R."/>
            <person name="Culley D."/>
            <person name="Daum C."/>
            <person name="Ezra D."/>
            <person name="Gonzalez J."/>
            <person name="Henrissat B."/>
            <person name="Kuo A."/>
            <person name="Liang C."/>
            <person name="Lipzen A."/>
            <person name="Lutzoni F."/>
            <person name="Magnuson J."/>
            <person name="Mondo S."/>
            <person name="Nolan M."/>
            <person name="Ohm R."/>
            <person name="Pangilinan J."/>
            <person name="Park H.-J."/>
            <person name="Ramirez L."/>
            <person name="Alfaro M."/>
            <person name="Sun H."/>
            <person name="Tritt A."/>
            <person name="Yoshinaga Y."/>
            <person name="Zwiers L.-H."/>
            <person name="Turgeon B."/>
            <person name="Goodwin S."/>
            <person name="Spatafora J."/>
            <person name="Crous P."/>
            <person name="Grigoriev I."/>
        </authorList>
    </citation>
    <scope>NUCLEOTIDE SEQUENCE</scope>
    <source>
        <strain evidence="13">CBS 109.77</strain>
    </source>
</reference>
<feature type="transmembrane region" description="Helical" evidence="12">
    <location>
        <begin position="181"/>
        <end position="202"/>
    </location>
</feature>
<evidence type="ECO:0000256" key="1">
    <source>
        <dbReference type="ARBA" id="ARBA00003019"/>
    </source>
</evidence>
<keyword evidence="5" id="KW-1003">Cell membrane</keyword>
<evidence type="ECO:0000256" key="5">
    <source>
        <dbReference type="ARBA" id="ARBA00022475"/>
    </source>
</evidence>
<feature type="transmembrane region" description="Helical" evidence="12">
    <location>
        <begin position="427"/>
        <end position="445"/>
    </location>
</feature>
<evidence type="ECO:0000256" key="12">
    <source>
        <dbReference type="SAM" id="Phobius"/>
    </source>
</evidence>
<feature type="transmembrane region" description="Helical" evidence="12">
    <location>
        <begin position="88"/>
        <end position="111"/>
    </location>
</feature>
<dbReference type="GO" id="GO:0005886">
    <property type="term" value="C:plasma membrane"/>
    <property type="evidence" value="ECO:0007669"/>
    <property type="project" value="UniProtKB-SubCell"/>
</dbReference>
<keyword evidence="8" id="KW-0406">Ion transport</keyword>
<feature type="transmembrane region" description="Helical" evidence="12">
    <location>
        <begin position="298"/>
        <end position="318"/>
    </location>
</feature>
<dbReference type="OrthoDB" id="263957at2759"/>
<dbReference type="SUPFAM" id="SSF103473">
    <property type="entry name" value="MFS general substrate transporter"/>
    <property type="match status" value="1"/>
</dbReference>
<protein>
    <recommendedName>
        <fullName evidence="3">Molybdate-anion transporter</fullName>
    </recommendedName>
    <alternativeName>
        <fullName evidence="10">Major facilitator superfamily domain-containing protein 5</fullName>
    </alternativeName>
    <alternativeName>
        <fullName evidence="11">Molybdate transporter 2 homolog</fullName>
    </alternativeName>
</protein>
<evidence type="ECO:0000256" key="6">
    <source>
        <dbReference type="ARBA" id="ARBA00022692"/>
    </source>
</evidence>
<evidence type="ECO:0000256" key="2">
    <source>
        <dbReference type="ARBA" id="ARBA00004651"/>
    </source>
</evidence>
<feature type="transmembrane region" description="Helical" evidence="12">
    <location>
        <begin position="338"/>
        <end position="359"/>
    </location>
</feature>
<proteinExistence type="predicted"/>
<evidence type="ECO:0000256" key="3">
    <source>
        <dbReference type="ARBA" id="ARBA00021242"/>
    </source>
</evidence>
<dbReference type="Proteomes" id="UP000799757">
    <property type="component" value="Unassembled WGS sequence"/>
</dbReference>
<feature type="transmembrane region" description="Helical" evidence="12">
    <location>
        <begin position="118"/>
        <end position="135"/>
    </location>
</feature>
<keyword evidence="7 12" id="KW-1133">Transmembrane helix</keyword>
<dbReference type="EMBL" id="MU002228">
    <property type="protein sequence ID" value="KAF2788298.1"/>
    <property type="molecule type" value="Genomic_DNA"/>
</dbReference>